<protein>
    <recommendedName>
        <fullName evidence="2">VLIG-type G domain-containing protein</fullName>
    </recommendedName>
</protein>
<comment type="caution">
    <text evidence="3">The sequence shown here is derived from an EMBL/GenBank/DDBJ whole genome shotgun (WGS) entry which is preliminary data.</text>
</comment>
<evidence type="ECO:0000256" key="1">
    <source>
        <dbReference type="ARBA" id="ARBA00006828"/>
    </source>
</evidence>
<name>A0ABD3T6H1_SINWO</name>
<dbReference type="EMBL" id="JBJQND010000019">
    <property type="protein sequence ID" value="KAL3832048.1"/>
    <property type="molecule type" value="Genomic_DNA"/>
</dbReference>
<comment type="similarity">
    <text evidence="1">Belongs to the TRAFAC class dynamin-like GTPase superfamily. Very large inducible GTPase (VLIG) family.</text>
</comment>
<evidence type="ECO:0000313" key="3">
    <source>
        <dbReference type="EMBL" id="KAL3832048.1"/>
    </source>
</evidence>
<dbReference type="SUPFAM" id="SSF52540">
    <property type="entry name" value="P-loop containing nucleoside triphosphate hydrolases"/>
    <property type="match status" value="1"/>
</dbReference>
<evidence type="ECO:0000259" key="2">
    <source>
        <dbReference type="PROSITE" id="PS51717"/>
    </source>
</evidence>
<dbReference type="InterPro" id="IPR057365">
    <property type="entry name" value="URGCP"/>
</dbReference>
<dbReference type="Pfam" id="PF25496">
    <property type="entry name" value="URGCP"/>
    <property type="match status" value="1"/>
</dbReference>
<dbReference type="Gene3D" id="3.40.50.300">
    <property type="entry name" value="P-loop containing nucleotide triphosphate hydrolases"/>
    <property type="match status" value="1"/>
</dbReference>
<gene>
    <name evidence="3" type="ORF">ACJMK2_023727</name>
</gene>
<dbReference type="InterPro" id="IPR027417">
    <property type="entry name" value="P-loop_NTPase"/>
</dbReference>
<evidence type="ECO:0000313" key="4">
    <source>
        <dbReference type="Proteomes" id="UP001634394"/>
    </source>
</evidence>
<reference evidence="3 4" key="1">
    <citation type="submission" date="2024-11" db="EMBL/GenBank/DDBJ databases">
        <title>Chromosome-level genome assembly of the freshwater bivalve Anodonta woodiana.</title>
        <authorList>
            <person name="Chen X."/>
        </authorList>
    </citation>
    <scope>NUCLEOTIDE SEQUENCE [LARGE SCALE GENOMIC DNA]</scope>
    <source>
        <strain evidence="3">MN2024</strain>
        <tissue evidence="3">Gills</tissue>
    </source>
</reference>
<dbReference type="PROSITE" id="PS51717">
    <property type="entry name" value="G_VLIG"/>
    <property type="match status" value="1"/>
</dbReference>
<organism evidence="3 4">
    <name type="scientific">Sinanodonta woodiana</name>
    <name type="common">Chinese pond mussel</name>
    <name type="synonym">Anodonta woodiana</name>
    <dbReference type="NCBI Taxonomy" id="1069815"/>
    <lineage>
        <taxon>Eukaryota</taxon>
        <taxon>Metazoa</taxon>
        <taxon>Spiralia</taxon>
        <taxon>Lophotrochozoa</taxon>
        <taxon>Mollusca</taxon>
        <taxon>Bivalvia</taxon>
        <taxon>Autobranchia</taxon>
        <taxon>Heteroconchia</taxon>
        <taxon>Palaeoheterodonta</taxon>
        <taxon>Unionida</taxon>
        <taxon>Unionoidea</taxon>
        <taxon>Unionidae</taxon>
        <taxon>Unioninae</taxon>
        <taxon>Sinanodonta</taxon>
    </lineage>
</organism>
<sequence>MIEETSAEYEISSDEIRSESAEYEISSDEIKSDGINQDRLSKVLNILNLTDKYPGGFTSLDMYRITKSSLFDEQPCSHKDLANYFLQKIAKYNYKARQFHLNESFEHKPASDQKGKISKFRQKIEKSVAQNNVMEVSPMDVIIAVYLCCDDICKQDLVSHMWSCRMAVPLIIQEKELPSQPSCYLWPLRSLVMRWETEVNEEHCVREGRLVKEAVTSFAFIRFGEVSVSKSALINSVISGSEKTHSIFLNRDSPGSTKYRHLVDGMIDIGWYFPTPKTEAKHDGSFQDAVMFLNLHGDASELQNQLELISKLANTITVLCNVTNFDRFRNIFKSYIISKEDEEVIDDVLEYLKADESQLEFVEVLKMNKAELLTETRSKLSQLSNEKRFRLEDILSLNVRVSIDETKKEHQVSKDEALILSNMVRKTPYQDRKKIHLPLQGDPWIAWAKADKDRLRTTNKRSNEDVDSYMTDRTKIMKQCRSQQIQMLEIGANNTLLQLFLKSINTDNDINRKLFLRWLKYELDDLSREELRPVYKRYQQIMKTLATVNEQVKVAHKLELEKLDNEVALLSFGLEHILREMGQTYEALLFKKSSIPLCHYNSRIPWFKYNLPDLAAKILLDGYPFELLDGHVNSVPLLWVKNVLMAVEHALRGKNKVKKVRTKVISALGTQSSGKSIMLNALFGCQYAVSAGRCTRGVYFQLIEVDEPCRELLGTDLIIAIDTEGLRAPELSAADQMVKHDNELSTFVIGLAEITILNLMGENTTYLDELLPISVHAFLRMEMATNFKPKCVIIHQNVNTENDQKLLSQGRILEEKLNKMTQLASNMWDGMFFNVSALLEGIPPMAPISTRYSEELNAFKQALLKKNDNNVQTSLVSFANHLDSLWSNIKKDDFVYQFRNTIETEARRKLDDFWCRANCTFRQPINKVVETGYVKLQNCTDINQLTGLVKSLESDFNKAINEEYHNQKCAFQHFRDGADTLMKETMLRWSTDMEKRFDDLRTDLVKETSAKLQEFEQDKKRKFFLKQSMLGYEKKLKTEIEGLVLVVKQTEHTTVSQTDITSHFEKHWQDWTSEIIRNNPRPKSSITIERDAYDAIVKAFPNGGDYLTKYLKNKLIDEYDIWEFDVNEIASYSKRFVTFMGLSSYIECIKVLKNDLFDLVYAELEKRRQIVRPYTSVDIYELAILVKETLESKRKTTKTNTKDDVYFSVLVCGHAIKRLRTFHEEYENQNNLGNVLESKKKHYFGMFKSLFSETERLNLLASYCQEILKMGILENMTRTFPGKIIIGMENDSFMRREKSWTMLTLLIETATNGTFDDFDTLIRRPETSISCYISKLVENYFNQGANPLHSIFTTALGDFRQEISIILEKSFAYETMSFETWLKTLQENAEEIIVLENIDRLNDLGKNKDIDCKLLDEKLKTGLKITVSGISSDMESYLTQNRTLLKTKVVEEIKKTIVGCTESCPFCGAVCMVACANHKSDHYTTLHRPQGCNRCHFINTNVLHTATCPMDVASKNLRFKYTQNDEEMWCLYNDYKTVYPEWAISGDETGEETSFWNWFFAKYAKQIAGNDFVVPEIPLSWKELDKKTEIDKLRQIMKKNWKTKAN</sequence>
<dbReference type="PANTHER" id="PTHR14819:SF5">
    <property type="entry name" value="INTERFERON-INDUCED VERY LARGE GTPASE 1"/>
    <property type="match status" value="1"/>
</dbReference>
<dbReference type="PANTHER" id="PTHR14819">
    <property type="entry name" value="GTP-BINDING"/>
    <property type="match status" value="1"/>
</dbReference>
<feature type="domain" description="VLIG-type G" evidence="2">
    <location>
        <begin position="659"/>
        <end position="886"/>
    </location>
</feature>
<accession>A0ABD3T6H1</accession>
<dbReference type="InterPro" id="IPR030383">
    <property type="entry name" value="G_VLIG_dom"/>
</dbReference>
<dbReference type="Proteomes" id="UP001634394">
    <property type="component" value="Unassembled WGS sequence"/>
</dbReference>
<keyword evidence="4" id="KW-1185">Reference proteome</keyword>
<proteinExistence type="inferred from homology"/>
<dbReference type="InterPro" id="IPR052986">
    <property type="entry name" value="VLIG_GTPase"/>
</dbReference>
<dbReference type="Pfam" id="PF25683">
    <property type="entry name" value="URGCP_GTPase"/>
    <property type="match status" value="1"/>
</dbReference>